<evidence type="ECO:0000256" key="1">
    <source>
        <dbReference type="ARBA" id="ARBA00022801"/>
    </source>
</evidence>
<keyword evidence="3" id="KW-0012">Acyltransferase</keyword>
<proteinExistence type="predicted"/>
<dbReference type="InterPro" id="IPR050266">
    <property type="entry name" value="AB_hydrolase_sf"/>
</dbReference>
<name>A0AAU7APV5_9ACTN</name>
<dbReference type="SUPFAM" id="SSF53474">
    <property type="entry name" value="alpha/beta-Hydrolases"/>
    <property type="match status" value="1"/>
</dbReference>
<accession>A0AAU7APV5</accession>
<dbReference type="InterPro" id="IPR029058">
    <property type="entry name" value="AB_hydrolase_fold"/>
</dbReference>
<dbReference type="KEGG" id="parq:DSM112329_00447"/>
<feature type="domain" description="AB hydrolase-1" evidence="2">
    <location>
        <begin position="17"/>
        <end position="246"/>
    </location>
</feature>
<keyword evidence="3" id="KW-0808">Transferase</keyword>
<dbReference type="GO" id="GO:0016787">
    <property type="term" value="F:hydrolase activity"/>
    <property type="evidence" value="ECO:0007669"/>
    <property type="project" value="UniProtKB-KW"/>
</dbReference>
<dbReference type="AlphaFoldDB" id="A0AAU7APV5"/>
<dbReference type="Pfam" id="PF12697">
    <property type="entry name" value="Abhydrolase_6"/>
    <property type="match status" value="1"/>
</dbReference>
<dbReference type="EC" id="2.3.1.12" evidence="3"/>
<keyword evidence="1" id="KW-0378">Hydrolase</keyword>
<sequence>MGEMSVAYDRSGTGPPLLLIHGLGGERHIWEPVLEHVTPERDTIRVDLPGFGDSPVLPKGTKATPWALAAGIAEQLDELGLDRVHVCGNSLGGWVALELAKAGRALSVTGIGTAGLWRGPLAPKPYLMRNVSRALRPALPALLRAGGVRRFALLGSVAHPERIPVEAAVRIAVAYARSPGFVNASNNMRANHFTGGEQVQVPVTMAWCEHDRLIARPRKLPFPARETVLEDCGHVPMYDDPVAVARVVLAGSAEPAVRASTARA</sequence>
<dbReference type="InterPro" id="IPR000073">
    <property type="entry name" value="AB_hydrolase_1"/>
</dbReference>
<dbReference type="Gene3D" id="3.40.50.1820">
    <property type="entry name" value="alpha/beta hydrolase"/>
    <property type="match status" value="1"/>
</dbReference>
<protein>
    <submittedName>
        <fullName evidence="3">Dihydrolipoyllysine-residue acetyltransferase component of acetoin cleaving system</fullName>
        <ecNumber evidence="3">2.3.1.12</ecNumber>
    </submittedName>
</protein>
<dbReference type="PANTHER" id="PTHR43798:SF31">
    <property type="entry name" value="AB HYDROLASE SUPERFAMILY PROTEIN YCLE"/>
    <property type="match status" value="1"/>
</dbReference>
<dbReference type="GO" id="GO:0016020">
    <property type="term" value="C:membrane"/>
    <property type="evidence" value="ECO:0007669"/>
    <property type="project" value="TreeGrafter"/>
</dbReference>
<reference evidence="3" key="1">
    <citation type="submission" date="2022-12" db="EMBL/GenBank/DDBJ databases">
        <title>Paraconexibacter alkalitolerans sp. nov. and Baekduia alba sp. nov., isolated from soil and emended description of the genera Paraconexibacter (Chun et al., 2020) and Baekduia (An et al., 2020).</title>
        <authorList>
            <person name="Vieira S."/>
            <person name="Huber K.J."/>
            <person name="Geppert A."/>
            <person name="Wolf J."/>
            <person name="Neumann-Schaal M."/>
            <person name="Muesken M."/>
            <person name="Overmann J."/>
        </authorList>
    </citation>
    <scope>NUCLEOTIDE SEQUENCE</scope>
    <source>
        <strain evidence="3">AEG42_29</strain>
    </source>
</reference>
<evidence type="ECO:0000259" key="2">
    <source>
        <dbReference type="Pfam" id="PF12697"/>
    </source>
</evidence>
<dbReference type="EMBL" id="CP114014">
    <property type="protein sequence ID" value="XAY03627.1"/>
    <property type="molecule type" value="Genomic_DNA"/>
</dbReference>
<evidence type="ECO:0000313" key="3">
    <source>
        <dbReference type="EMBL" id="XAY03627.1"/>
    </source>
</evidence>
<dbReference type="GO" id="GO:0004742">
    <property type="term" value="F:dihydrolipoyllysine-residue acetyltransferase activity"/>
    <property type="evidence" value="ECO:0007669"/>
    <property type="project" value="UniProtKB-EC"/>
</dbReference>
<gene>
    <name evidence="3" type="primary">acoC</name>
    <name evidence="3" type="ORF">DSM112329_00447</name>
</gene>
<organism evidence="3">
    <name type="scientific">Paraconexibacter sp. AEG42_29</name>
    <dbReference type="NCBI Taxonomy" id="2997339"/>
    <lineage>
        <taxon>Bacteria</taxon>
        <taxon>Bacillati</taxon>
        <taxon>Actinomycetota</taxon>
        <taxon>Thermoleophilia</taxon>
        <taxon>Solirubrobacterales</taxon>
        <taxon>Paraconexibacteraceae</taxon>
        <taxon>Paraconexibacter</taxon>
    </lineage>
</organism>
<dbReference type="PANTHER" id="PTHR43798">
    <property type="entry name" value="MONOACYLGLYCEROL LIPASE"/>
    <property type="match status" value="1"/>
</dbReference>